<reference evidence="2 3" key="1">
    <citation type="submission" date="2024-09" db="EMBL/GenBank/DDBJ databases">
        <title>A chromosome-level genome assembly of Gray's grenadier anchovy, Coilia grayii.</title>
        <authorList>
            <person name="Fu Z."/>
        </authorList>
    </citation>
    <scope>NUCLEOTIDE SEQUENCE [LARGE SCALE GENOMIC DNA]</scope>
    <source>
        <strain evidence="2">G4</strain>
        <tissue evidence="2">Muscle</tissue>
    </source>
</reference>
<organism evidence="2 3">
    <name type="scientific">Coilia grayii</name>
    <name type="common">Gray's grenadier anchovy</name>
    <dbReference type="NCBI Taxonomy" id="363190"/>
    <lineage>
        <taxon>Eukaryota</taxon>
        <taxon>Metazoa</taxon>
        <taxon>Chordata</taxon>
        <taxon>Craniata</taxon>
        <taxon>Vertebrata</taxon>
        <taxon>Euteleostomi</taxon>
        <taxon>Actinopterygii</taxon>
        <taxon>Neopterygii</taxon>
        <taxon>Teleostei</taxon>
        <taxon>Clupei</taxon>
        <taxon>Clupeiformes</taxon>
        <taxon>Clupeoidei</taxon>
        <taxon>Engraulidae</taxon>
        <taxon>Coilinae</taxon>
        <taxon>Coilia</taxon>
    </lineage>
</organism>
<gene>
    <name evidence="2" type="ORF">ACEWY4_025663</name>
</gene>
<evidence type="ECO:0000313" key="3">
    <source>
        <dbReference type="Proteomes" id="UP001591681"/>
    </source>
</evidence>
<sequence length="179" mass="19974">MAQNCVGACMPLFLLGILFDIVGLVVLLVGIFGNLRLNGRFYGDFLIYTGSIIVFLSLIWWLMWYTGNIKDSEDYDDRSSLDSFAQWARKFSERLSKSGIKTLEAGEKCKECKESTNGVVPVHAPTRISWESSGVVGYDNAGYDRSLDSPVEKNVELGILKKSEVLSQSSSDEKVERLL</sequence>
<evidence type="ECO:0000313" key="2">
    <source>
        <dbReference type="EMBL" id="KAL2077978.1"/>
    </source>
</evidence>
<accession>A0ABD1ISL0</accession>
<dbReference type="PANTHER" id="PTHR28613">
    <property type="entry name" value="SI:CH211-232M10.4-RELATED"/>
    <property type="match status" value="1"/>
</dbReference>
<comment type="caution">
    <text evidence="2">The sequence shown here is derived from an EMBL/GenBank/DDBJ whole genome shotgun (WGS) entry which is preliminary data.</text>
</comment>
<keyword evidence="3" id="KW-1185">Reference proteome</keyword>
<dbReference type="Pfam" id="PF15125">
    <property type="entry name" value="TMEM238"/>
    <property type="match status" value="1"/>
</dbReference>
<proteinExistence type="predicted"/>
<protein>
    <recommendedName>
        <fullName evidence="4">Transmembrane protein 238-like</fullName>
    </recommendedName>
</protein>
<dbReference type="Proteomes" id="UP001591681">
    <property type="component" value="Unassembled WGS sequence"/>
</dbReference>
<keyword evidence="1" id="KW-1133">Transmembrane helix</keyword>
<dbReference type="AlphaFoldDB" id="A0ABD1ISL0"/>
<keyword evidence="1" id="KW-0812">Transmembrane</keyword>
<evidence type="ECO:0008006" key="4">
    <source>
        <dbReference type="Google" id="ProtNLM"/>
    </source>
</evidence>
<evidence type="ECO:0000256" key="1">
    <source>
        <dbReference type="SAM" id="Phobius"/>
    </source>
</evidence>
<feature type="transmembrane region" description="Helical" evidence="1">
    <location>
        <begin position="45"/>
        <end position="65"/>
    </location>
</feature>
<dbReference type="PANTHER" id="PTHR28613:SF7">
    <property type="entry name" value="TRANSMEMBRANE PROTEIN 238"/>
    <property type="match status" value="1"/>
</dbReference>
<dbReference type="InterPro" id="IPR029365">
    <property type="entry name" value="TMEM238"/>
</dbReference>
<keyword evidence="1" id="KW-0472">Membrane</keyword>
<dbReference type="EMBL" id="JBHFQA010000023">
    <property type="protein sequence ID" value="KAL2077978.1"/>
    <property type="molecule type" value="Genomic_DNA"/>
</dbReference>
<name>A0ABD1ISL0_9TELE</name>
<feature type="transmembrane region" description="Helical" evidence="1">
    <location>
        <begin position="12"/>
        <end position="33"/>
    </location>
</feature>